<dbReference type="InterPro" id="IPR009030">
    <property type="entry name" value="Growth_fac_rcpt_cys_sf"/>
</dbReference>
<keyword evidence="25" id="KW-0449">Lipoprotein</keyword>
<dbReference type="InterPro" id="IPR036055">
    <property type="entry name" value="LDL_receptor-like_sf"/>
</dbReference>
<dbReference type="GO" id="GO:0016324">
    <property type="term" value="C:apical plasma membrane"/>
    <property type="evidence" value="ECO:0007669"/>
    <property type="project" value="TreeGrafter"/>
</dbReference>
<evidence type="ECO:0000256" key="17">
    <source>
        <dbReference type="ARBA" id="ARBA00023170"/>
    </source>
</evidence>
<keyword evidence="18" id="KW-0325">Glycoprotein</keyword>
<dbReference type="SMART" id="SM00135">
    <property type="entry name" value="LY"/>
    <property type="match status" value="5"/>
</dbReference>
<feature type="disulfide bond" evidence="21">
    <location>
        <begin position="309"/>
        <end position="324"/>
    </location>
</feature>
<dbReference type="InterPro" id="IPR002172">
    <property type="entry name" value="LDrepeatLR_classA_rpt"/>
</dbReference>
<dbReference type="PROSITE" id="PS00010">
    <property type="entry name" value="ASX_HYDROXYL"/>
    <property type="match status" value="1"/>
</dbReference>
<dbReference type="FunFam" id="2.10.25.10:FF:000009">
    <property type="entry name" value="Low-density lipoprotein receptor isoform 1"/>
    <property type="match status" value="1"/>
</dbReference>
<protein>
    <submittedName>
        <fullName evidence="25">Putative low-density lipoprotein receptor</fullName>
    </submittedName>
</protein>
<sequence>LCYSLRGVVFIYSVGFCVSSEVRAATPYWMAGVLRGSASPTSMGALRWSILPLRSTSSLVVVSFAIVLITVACCGVRTVDASSQCSTSQFKCARHEKCIPKTWRCDDENDCGDGSDEENCEKRTCSEMEFACANGHCIPSRWQCDNEPDCDDRSDEDLAICKNKTCSPDQFACKSHEGVCIPITWRCDGQEDCIDGSDEKDHCSAVTCTQEEFSCDNGKCITQRWKCDQDDDCGDGSDERGCPNVTCSSAEFMCSNGRCIPDRWRCDRDVDCLDGSDERNCPTDRPSTCKEREFQCANGVDCVHASWQCDGDPDCPDESDEANCTNTCRPDQFQCANMHCIPGQLECNGQAECHDGSDEDHCNTTKPCDPHTEFDCGGNHCIPKALVCDGKNDCGAYEDEPKDRCHENECAKDNGGCSDICRDDPVGFHCECKPGFRLTEDGKTCDDVDECATPGSCSQTCINTKGGFKCECIEGYMLEPRDHHRCKAKEGVPYLLFANRNDIRKINLETGEYVEVVSKLRSTIATDYIYRTGTVIWSDTVDEVISSAPIDKGTPVKVIIDKDLHVADGLAVDWIYNHIYWTDTAQNLISVADLDGRMRRALFSEELDEPRAIVVNPLEGWMFWTDWGKQPKIERAGMDGSHRSAIVTTDILWPNGLTIDFLTKRLFWVDAKLHLISSADYDGSHRRVVLSSPLLVKHPFSIDVFEDWLYWTDWESEVINKVNKFNGQNLTHIANGVFSPMDVHVYHSYKQPQGVNHCEQANGMCSHFCLPAPILSIHSARYTCSCPNGMELQEDGRNCRIMAAQTLPPATSGKVPTVPAVTDETVVYNTSHATGEGVPGHAESALGRHNLFSQLGSGHIAGIVMGVLGSLAVIITLVAYLVYRQYLRRNITSMNFDNPVYRKTTEDQFSLEKNQYQPARAYPPSMEPLTSPGTNEFV</sequence>
<accession>L7MHT3</accession>
<dbReference type="GO" id="GO:0005576">
    <property type="term" value="C:extracellular region"/>
    <property type="evidence" value="ECO:0007669"/>
    <property type="project" value="UniProtKB-SubCell"/>
</dbReference>
<keyword evidence="13" id="KW-0106">Calcium</keyword>
<dbReference type="GO" id="GO:0031904">
    <property type="term" value="C:endosome lumen"/>
    <property type="evidence" value="ECO:0007669"/>
    <property type="project" value="UniProtKB-SubCell"/>
</dbReference>
<dbReference type="FunFam" id="4.10.400.10:FF:000002">
    <property type="entry name" value="Low-density lipoprotein receptor-related protein 1"/>
    <property type="match status" value="1"/>
</dbReference>
<evidence type="ECO:0000256" key="15">
    <source>
        <dbReference type="ARBA" id="ARBA00023136"/>
    </source>
</evidence>
<dbReference type="FunFam" id="4.10.400.10:FF:000030">
    <property type="entry name" value="Sortilin related receptor 1"/>
    <property type="match status" value="1"/>
</dbReference>
<evidence type="ECO:0000256" key="12">
    <source>
        <dbReference type="ARBA" id="ARBA00022753"/>
    </source>
</evidence>
<dbReference type="PRINTS" id="PR00261">
    <property type="entry name" value="LDLRECEPTOR"/>
</dbReference>
<dbReference type="PROSITE" id="PS01209">
    <property type="entry name" value="LDLRA_1"/>
    <property type="match status" value="6"/>
</dbReference>
<evidence type="ECO:0000256" key="19">
    <source>
        <dbReference type="ARBA" id="ARBA00046273"/>
    </source>
</evidence>
<feature type="domain" description="EGF-like" evidence="24">
    <location>
        <begin position="447"/>
        <end position="487"/>
    </location>
</feature>
<evidence type="ECO:0000256" key="9">
    <source>
        <dbReference type="ARBA" id="ARBA00022692"/>
    </source>
</evidence>
<dbReference type="Pfam" id="PF14670">
    <property type="entry name" value="FXa_inhibition"/>
    <property type="match status" value="2"/>
</dbReference>
<feature type="disulfide bond" evidence="21">
    <location>
        <begin position="254"/>
        <end position="272"/>
    </location>
</feature>
<evidence type="ECO:0000256" key="2">
    <source>
        <dbReference type="ARBA" id="ARBA00004613"/>
    </source>
</evidence>
<feature type="disulfide bond" evidence="21">
    <location>
        <begin position="132"/>
        <end position="150"/>
    </location>
</feature>
<dbReference type="InterPro" id="IPR001881">
    <property type="entry name" value="EGF-like_Ca-bd_dom"/>
</dbReference>
<keyword evidence="15 23" id="KW-0472">Membrane</keyword>
<feature type="disulfide bond" evidence="20">
    <location>
        <begin position="451"/>
        <end position="461"/>
    </location>
</feature>
<keyword evidence="12" id="KW-0967">Endosome</keyword>
<feature type="non-terminal residue" evidence="25">
    <location>
        <position position="1"/>
    </location>
</feature>
<evidence type="ECO:0000256" key="4">
    <source>
        <dbReference type="ARBA" id="ARBA00022475"/>
    </source>
</evidence>
<evidence type="ECO:0000256" key="18">
    <source>
        <dbReference type="ARBA" id="ARBA00023180"/>
    </source>
</evidence>
<dbReference type="PANTHER" id="PTHR22722">
    <property type="entry name" value="LOW-DENSITY LIPOPROTEIN RECEPTOR-RELATED PROTEIN 2-RELATED"/>
    <property type="match status" value="1"/>
</dbReference>
<dbReference type="InterPro" id="IPR000742">
    <property type="entry name" value="EGF"/>
</dbReference>
<keyword evidence="8" id="KW-0254">Endocytosis</keyword>
<keyword evidence="16 20" id="KW-1015">Disulfide bond</keyword>
<dbReference type="InterPro" id="IPR051221">
    <property type="entry name" value="LDLR-related"/>
</dbReference>
<dbReference type="SUPFAM" id="SSF57184">
    <property type="entry name" value="Growth factor receptor domain"/>
    <property type="match status" value="1"/>
</dbReference>
<dbReference type="CDD" id="cd00112">
    <property type="entry name" value="LDLa"/>
    <property type="match status" value="7"/>
</dbReference>
<dbReference type="SMART" id="SM00181">
    <property type="entry name" value="EGF"/>
    <property type="match status" value="5"/>
</dbReference>
<keyword evidence="6 20" id="KW-0245">EGF-like domain</keyword>
<name>L7MHT3_RHIPC</name>
<feature type="disulfide bond" evidence="21">
    <location>
        <begin position="266"/>
        <end position="281"/>
    </location>
</feature>
<dbReference type="SMART" id="SM00192">
    <property type="entry name" value="LDLa"/>
    <property type="match status" value="8"/>
</dbReference>
<comment type="caution">
    <text evidence="20">Lacks conserved residue(s) required for the propagation of feature annotation.</text>
</comment>
<evidence type="ECO:0000259" key="24">
    <source>
        <dbReference type="PROSITE" id="PS50026"/>
    </source>
</evidence>
<reference evidence="25" key="2">
    <citation type="journal article" date="2015" name="J. Proteomics">
        <title>Sexual differences in the sialomes of the zebra tick, Rhipicephalus pulchellus.</title>
        <authorList>
            <person name="Tan A.W."/>
            <person name="Francischetti I.M."/>
            <person name="Slovak M."/>
            <person name="Kini R.M."/>
            <person name="Ribeiro J.M."/>
        </authorList>
    </citation>
    <scope>NUCLEOTIDE SEQUENCE</scope>
    <source>
        <tissue evidence="25">Salivary gland</tissue>
    </source>
</reference>
<evidence type="ECO:0000256" key="14">
    <source>
        <dbReference type="ARBA" id="ARBA00022989"/>
    </source>
</evidence>
<evidence type="ECO:0000256" key="1">
    <source>
        <dbReference type="ARBA" id="ARBA00004251"/>
    </source>
</evidence>
<evidence type="ECO:0000256" key="23">
    <source>
        <dbReference type="SAM" id="Phobius"/>
    </source>
</evidence>
<dbReference type="CDD" id="cd00054">
    <property type="entry name" value="EGF_CA"/>
    <property type="match status" value="1"/>
</dbReference>
<dbReference type="Gene3D" id="2.10.25.10">
    <property type="entry name" value="Laminin"/>
    <property type="match status" value="3"/>
</dbReference>
<dbReference type="PROSITE" id="PS01186">
    <property type="entry name" value="EGF_2"/>
    <property type="match status" value="1"/>
</dbReference>
<evidence type="ECO:0000313" key="25">
    <source>
        <dbReference type="EMBL" id="JAA62838.1"/>
    </source>
</evidence>
<dbReference type="Gene3D" id="4.10.400.10">
    <property type="entry name" value="Low-density Lipoprotein Receptor"/>
    <property type="match status" value="8"/>
</dbReference>
<keyword evidence="5" id="KW-0964">Secreted</keyword>
<evidence type="ECO:0000256" key="22">
    <source>
        <dbReference type="PROSITE-ProRule" id="PRU00461"/>
    </source>
</evidence>
<feature type="disulfide bond" evidence="21">
    <location>
        <begin position="105"/>
        <end position="120"/>
    </location>
</feature>
<keyword evidence="10" id="KW-0732">Signal</keyword>
<dbReference type="EMBL" id="GACK01002196">
    <property type="protein sequence ID" value="JAA62838.1"/>
    <property type="molecule type" value="mRNA"/>
</dbReference>
<dbReference type="FunFam" id="2.120.10.30:FF:000008">
    <property type="entry name" value="Low-density lipoprotein receptor-related protein 4"/>
    <property type="match status" value="1"/>
</dbReference>
<dbReference type="PROSITE" id="PS50068">
    <property type="entry name" value="LDLRA_2"/>
    <property type="match status" value="8"/>
</dbReference>
<evidence type="ECO:0000256" key="16">
    <source>
        <dbReference type="ARBA" id="ARBA00023157"/>
    </source>
</evidence>
<dbReference type="PANTHER" id="PTHR22722:SF14">
    <property type="entry name" value="MEGALIN, ISOFORM A"/>
    <property type="match status" value="1"/>
</dbReference>
<dbReference type="SUPFAM" id="SSF63825">
    <property type="entry name" value="YWTD domain"/>
    <property type="match status" value="1"/>
</dbReference>
<feature type="disulfide bond" evidence="21">
    <location>
        <begin position="328"/>
        <end position="340"/>
    </location>
</feature>
<evidence type="ECO:0000256" key="20">
    <source>
        <dbReference type="PROSITE-ProRule" id="PRU00076"/>
    </source>
</evidence>
<evidence type="ECO:0000256" key="21">
    <source>
        <dbReference type="PROSITE-ProRule" id="PRU00124"/>
    </source>
</evidence>
<dbReference type="Pfam" id="PF07645">
    <property type="entry name" value="EGF_CA"/>
    <property type="match status" value="1"/>
</dbReference>
<comment type="subcellular location">
    <subcellularLocation>
        <location evidence="1">Cell membrane</location>
        <topology evidence="1">Single-pass type I membrane protein</topology>
    </subcellularLocation>
    <subcellularLocation>
        <location evidence="19">Endosome lumen</location>
    </subcellularLocation>
    <subcellularLocation>
        <location evidence="2">Secreted</location>
    </subcellularLocation>
</comment>
<evidence type="ECO:0000256" key="8">
    <source>
        <dbReference type="ARBA" id="ARBA00022583"/>
    </source>
</evidence>
<dbReference type="SUPFAM" id="SSF57424">
    <property type="entry name" value="LDL receptor-like module"/>
    <property type="match status" value="8"/>
</dbReference>
<keyword evidence="11" id="KW-0677">Repeat</keyword>
<feature type="repeat" description="LDL-receptor class B" evidence="22">
    <location>
        <begin position="664"/>
        <end position="706"/>
    </location>
</feature>
<evidence type="ECO:0000256" key="3">
    <source>
        <dbReference type="ARBA" id="ARBA00009939"/>
    </source>
</evidence>
<dbReference type="SMART" id="SM00179">
    <property type="entry name" value="EGF_CA"/>
    <property type="match status" value="3"/>
</dbReference>
<feature type="repeat" description="LDL-receptor class B" evidence="22">
    <location>
        <begin position="620"/>
        <end position="663"/>
    </location>
</feature>
<dbReference type="Pfam" id="PF00057">
    <property type="entry name" value="Ldl_recept_a"/>
    <property type="match status" value="8"/>
</dbReference>
<feature type="disulfide bond" evidence="21">
    <location>
        <begin position="215"/>
        <end position="233"/>
    </location>
</feature>
<dbReference type="GO" id="GO:0043235">
    <property type="term" value="C:receptor complex"/>
    <property type="evidence" value="ECO:0007669"/>
    <property type="project" value="TreeGrafter"/>
</dbReference>
<dbReference type="InterPro" id="IPR000152">
    <property type="entry name" value="EGF-type_Asp/Asn_hydroxyl_site"/>
</dbReference>
<dbReference type="GO" id="GO:0006898">
    <property type="term" value="P:receptor-mediated endocytosis"/>
    <property type="evidence" value="ECO:0007669"/>
    <property type="project" value="TreeGrafter"/>
</dbReference>
<dbReference type="PROSITE" id="PS50026">
    <property type="entry name" value="EGF_3"/>
    <property type="match status" value="1"/>
</dbReference>
<dbReference type="InterPro" id="IPR023415">
    <property type="entry name" value="LDLR_class-A_CS"/>
</dbReference>
<dbReference type="FunFam" id="4.10.400.10:FF:000034">
    <property type="entry name" value="Low-density lipoprotein receptor-related protein 2"/>
    <property type="match status" value="1"/>
</dbReference>
<feature type="disulfide bond" evidence="21">
    <location>
        <begin position="247"/>
        <end position="259"/>
    </location>
</feature>
<dbReference type="Gene3D" id="2.120.10.30">
    <property type="entry name" value="TolB, C-terminal domain"/>
    <property type="match status" value="1"/>
</dbReference>
<dbReference type="InterPro" id="IPR049883">
    <property type="entry name" value="NOTCH1_EGF-like"/>
</dbReference>
<dbReference type="FunFam" id="4.10.400.10:FF:000011">
    <property type="entry name" value="Low-density lipoprotein receptor-related protein 1"/>
    <property type="match status" value="1"/>
</dbReference>
<keyword evidence="17 25" id="KW-0675">Receptor</keyword>
<keyword evidence="4" id="KW-1003">Cell membrane</keyword>
<feature type="repeat" description="LDL-receptor class B" evidence="22">
    <location>
        <begin position="577"/>
        <end position="619"/>
    </location>
</feature>
<evidence type="ECO:0000256" key="11">
    <source>
        <dbReference type="ARBA" id="ARBA00022737"/>
    </source>
</evidence>
<evidence type="ECO:0000256" key="6">
    <source>
        <dbReference type="ARBA" id="ARBA00022536"/>
    </source>
</evidence>
<reference evidence="25" key="1">
    <citation type="submission" date="2012-11" db="EMBL/GenBank/DDBJ databases">
        <authorList>
            <person name="Lucero-Rivera Y.E."/>
            <person name="Tovar-Ramirez D."/>
        </authorList>
    </citation>
    <scope>NUCLEOTIDE SEQUENCE</scope>
    <source>
        <tissue evidence="25">Salivary gland</tissue>
    </source>
</reference>
<keyword evidence="14 23" id="KW-1133">Transmembrane helix</keyword>
<organism evidence="25">
    <name type="scientific">Rhipicephalus pulchellus</name>
    <name type="common">Yellow backed tick</name>
    <name type="synonym">Dermacentor pulchellus</name>
    <dbReference type="NCBI Taxonomy" id="72859"/>
    <lineage>
        <taxon>Eukaryota</taxon>
        <taxon>Metazoa</taxon>
        <taxon>Ecdysozoa</taxon>
        <taxon>Arthropoda</taxon>
        <taxon>Chelicerata</taxon>
        <taxon>Arachnida</taxon>
        <taxon>Acari</taxon>
        <taxon>Parasitiformes</taxon>
        <taxon>Ixodida</taxon>
        <taxon>Ixodoidea</taxon>
        <taxon>Ixodidae</taxon>
        <taxon>Rhipicephalinae</taxon>
        <taxon>Rhipicephalus</taxon>
        <taxon>Rhipicephalus</taxon>
    </lineage>
</organism>
<feature type="disulfide bond" evidence="21">
    <location>
        <begin position="208"/>
        <end position="220"/>
    </location>
</feature>
<dbReference type="Pfam" id="PF00058">
    <property type="entry name" value="Ldl_recept_b"/>
    <property type="match status" value="3"/>
</dbReference>
<feature type="transmembrane region" description="Helical" evidence="23">
    <location>
        <begin position="860"/>
        <end position="883"/>
    </location>
</feature>
<feature type="disulfide bond" evidence="21">
    <location>
        <begin position="227"/>
        <end position="242"/>
    </location>
</feature>
<dbReference type="InterPro" id="IPR000033">
    <property type="entry name" value="LDLR_classB_rpt"/>
</dbReference>
<dbReference type="AlphaFoldDB" id="L7MHT3"/>
<feature type="disulfide bond" evidence="21">
    <location>
        <begin position="125"/>
        <end position="137"/>
    </location>
</feature>
<feature type="disulfide bond" evidence="21">
    <location>
        <begin position="347"/>
        <end position="362"/>
    </location>
</feature>
<dbReference type="GO" id="GO:0042562">
    <property type="term" value="F:hormone binding"/>
    <property type="evidence" value="ECO:0007669"/>
    <property type="project" value="TreeGrafter"/>
</dbReference>
<keyword evidence="9 23" id="KW-0812">Transmembrane</keyword>
<dbReference type="InterPro" id="IPR011042">
    <property type="entry name" value="6-blade_b-propeller_TolB-like"/>
</dbReference>
<dbReference type="FunFam" id="4.10.400.10:FF:000045">
    <property type="entry name" value="Low-density lipoprotein receptor-related protein 2"/>
    <property type="match status" value="1"/>
</dbReference>
<keyword evidence="7" id="KW-0597">Phosphoprotein</keyword>
<evidence type="ECO:0000256" key="5">
    <source>
        <dbReference type="ARBA" id="ARBA00022525"/>
    </source>
</evidence>
<feature type="disulfide bond" evidence="21">
    <location>
        <begin position="376"/>
        <end position="394"/>
    </location>
</feature>
<comment type="similarity">
    <text evidence="3">Belongs to the LDLR family.</text>
</comment>
<feature type="disulfide bond" evidence="21">
    <location>
        <begin position="335"/>
        <end position="353"/>
    </location>
</feature>
<proteinExistence type="evidence at transcript level"/>
<dbReference type="GO" id="GO:0005509">
    <property type="term" value="F:calcium ion binding"/>
    <property type="evidence" value="ECO:0007669"/>
    <property type="project" value="InterPro"/>
</dbReference>
<evidence type="ECO:0000256" key="7">
    <source>
        <dbReference type="ARBA" id="ARBA00022553"/>
    </source>
</evidence>
<dbReference type="PROSITE" id="PS51120">
    <property type="entry name" value="LDLRB"/>
    <property type="match status" value="3"/>
</dbReference>
<evidence type="ECO:0000256" key="13">
    <source>
        <dbReference type="ARBA" id="ARBA00022837"/>
    </source>
</evidence>
<dbReference type="InterPro" id="IPR018097">
    <property type="entry name" value="EGF_Ca-bd_CS"/>
</dbReference>
<dbReference type="PROSITE" id="PS01187">
    <property type="entry name" value="EGF_CA"/>
    <property type="match status" value="1"/>
</dbReference>
<evidence type="ECO:0000256" key="10">
    <source>
        <dbReference type="ARBA" id="ARBA00022729"/>
    </source>
</evidence>